<dbReference type="AlphaFoldDB" id="A0A0E9U884"/>
<organism evidence="1">
    <name type="scientific">Anguilla anguilla</name>
    <name type="common">European freshwater eel</name>
    <name type="synonym">Muraena anguilla</name>
    <dbReference type="NCBI Taxonomy" id="7936"/>
    <lineage>
        <taxon>Eukaryota</taxon>
        <taxon>Metazoa</taxon>
        <taxon>Chordata</taxon>
        <taxon>Craniata</taxon>
        <taxon>Vertebrata</taxon>
        <taxon>Euteleostomi</taxon>
        <taxon>Actinopterygii</taxon>
        <taxon>Neopterygii</taxon>
        <taxon>Teleostei</taxon>
        <taxon>Anguilliformes</taxon>
        <taxon>Anguillidae</taxon>
        <taxon>Anguilla</taxon>
    </lineage>
</organism>
<proteinExistence type="predicted"/>
<evidence type="ECO:0000313" key="1">
    <source>
        <dbReference type="EMBL" id="JAH61168.1"/>
    </source>
</evidence>
<sequence>MTLLYPGQHNWQLHVSLWSHAATISTGMFWIQSETLWLIPELQCGVLNE</sequence>
<dbReference type="EMBL" id="GBXM01047409">
    <property type="protein sequence ID" value="JAH61168.1"/>
    <property type="molecule type" value="Transcribed_RNA"/>
</dbReference>
<name>A0A0E9U884_ANGAN</name>
<accession>A0A0E9U884</accession>
<protein>
    <submittedName>
        <fullName evidence="1">Uncharacterized protein</fullName>
    </submittedName>
</protein>
<reference evidence="1" key="1">
    <citation type="submission" date="2014-11" db="EMBL/GenBank/DDBJ databases">
        <authorList>
            <person name="Amaro Gonzalez C."/>
        </authorList>
    </citation>
    <scope>NUCLEOTIDE SEQUENCE</scope>
</reference>
<reference evidence="1" key="2">
    <citation type="journal article" date="2015" name="Fish Shellfish Immunol.">
        <title>Early steps in the European eel (Anguilla anguilla)-Vibrio vulnificus interaction in the gills: Role of the RtxA13 toxin.</title>
        <authorList>
            <person name="Callol A."/>
            <person name="Pajuelo D."/>
            <person name="Ebbesson L."/>
            <person name="Teles M."/>
            <person name="MacKenzie S."/>
            <person name="Amaro C."/>
        </authorList>
    </citation>
    <scope>NUCLEOTIDE SEQUENCE</scope>
</reference>